<dbReference type="GO" id="GO:0016559">
    <property type="term" value="P:peroxisome fission"/>
    <property type="evidence" value="ECO:0007669"/>
    <property type="project" value="TreeGrafter"/>
</dbReference>
<feature type="repeat" description="WD" evidence="9">
    <location>
        <begin position="637"/>
        <end position="668"/>
    </location>
</feature>
<dbReference type="SMART" id="SM00320">
    <property type="entry name" value="WD40"/>
    <property type="match status" value="6"/>
</dbReference>
<dbReference type="InterPro" id="IPR036322">
    <property type="entry name" value="WD40_repeat_dom_sf"/>
</dbReference>
<dbReference type="GO" id="GO:0000266">
    <property type="term" value="P:mitochondrial fission"/>
    <property type="evidence" value="ECO:0007669"/>
    <property type="project" value="TreeGrafter"/>
</dbReference>
<dbReference type="Proteomes" id="UP000232875">
    <property type="component" value="Unassembled WGS sequence"/>
</dbReference>
<evidence type="ECO:0000256" key="8">
    <source>
        <dbReference type="ARBA" id="ARBA00038415"/>
    </source>
</evidence>
<dbReference type="Gene3D" id="2.130.10.10">
    <property type="entry name" value="YVTN repeat-like/Quinoprotein amine dehydrogenase"/>
    <property type="match status" value="2"/>
</dbReference>
<feature type="repeat" description="WD" evidence="9">
    <location>
        <begin position="557"/>
        <end position="596"/>
    </location>
</feature>
<evidence type="ECO:0000256" key="11">
    <source>
        <dbReference type="SAM" id="MobiDB-lite"/>
    </source>
</evidence>
<dbReference type="PROSITE" id="PS50294">
    <property type="entry name" value="WD_REPEATS_REGION"/>
    <property type="match status" value="4"/>
</dbReference>
<keyword evidence="13" id="KW-1185">Reference proteome</keyword>
<dbReference type="CDD" id="cd00200">
    <property type="entry name" value="WD40"/>
    <property type="match status" value="1"/>
</dbReference>
<dbReference type="EMBL" id="KZ454993">
    <property type="protein sequence ID" value="PKI82952.1"/>
    <property type="molecule type" value="Genomic_DNA"/>
</dbReference>
<evidence type="ECO:0000256" key="7">
    <source>
        <dbReference type="ARBA" id="ARBA00023136"/>
    </source>
</evidence>
<evidence type="ECO:0000313" key="12">
    <source>
        <dbReference type="EMBL" id="PKI82952.1"/>
    </source>
</evidence>
<keyword evidence="7" id="KW-0472">Membrane</keyword>
<evidence type="ECO:0000256" key="1">
    <source>
        <dbReference type="ARBA" id="ARBA00004570"/>
    </source>
</evidence>
<evidence type="ECO:0000256" key="5">
    <source>
        <dbReference type="ARBA" id="ARBA00023054"/>
    </source>
</evidence>
<comment type="subcellular location">
    <subcellularLocation>
        <location evidence="1">Mitochondrion outer membrane</location>
        <topology evidence="1">Peripheral membrane protein</topology>
        <orientation evidence="1">Cytoplasmic side</orientation>
    </subcellularLocation>
</comment>
<dbReference type="PROSITE" id="PS00678">
    <property type="entry name" value="WD_REPEATS_1"/>
    <property type="match status" value="4"/>
</dbReference>
<keyword evidence="4" id="KW-1000">Mitochondrion outer membrane</keyword>
<feature type="repeat" description="WD" evidence="9">
    <location>
        <begin position="534"/>
        <end position="556"/>
    </location>
</feature>
<protein>
    <submittedName>
        <fullName evidence="12">Mdv1p</fullName>
    </submittedName>
</protein>
<name>A0A2N1J8Z5_9BASI</name>
<accession>A0A2N1J8Z5</accession>
<dbReference type="InterPro" id="IPR020472">
    <property type="entry name" value="WD40_PAC1"/>
</dbReference>
<dbReference type="PRINTS" id="PR00320">
    <property type="entry name" value="GPROTEINBRPT"/>
</dbReference>
<gene>
    <name evidence="12" type="primary">MDV1</name>
    <name evidence="12" type="ORF">MVES_003220</name>
</gene>
<evidence type="ECO:0000256" key="6">
    <source>
        <dbReference type="ARBA" id="ARBA00023128"/>
    </source>
</evidence>
<dbReference type="InterPro" id="IPR019775">
    <property type="entry name" value="WD40_repeat_CS"/>
</dbReference>
<reference evidence="12 13" key="1">
    <citation type="submission" date="2017-10" db="EMBL/GenBank/DDBJ databases">
        <title>A novel species of cold-tolerant Malassezia isolated from bats.</title>
        <authorList>
            <person name="Lorch J.M."/>
            <person name="Palmer J.M."/>
            <person name="Vanderwolf K.J."/>
            <person name="Schmidt K.Z."/>
            <person name="Verant M.L."/>
            <person name="Weller T.J."/>
            <person name="Blehert D.S."/>
        </authorList>
    </citation>
    <scope>NUCLEOTIDE SEQUENCE [LARGE SCALE GENOMIC DNA]</scope>
    <source>
        <strain evidence="12 13">NWHC:44797-103</strain>
    </source>
</reference>
<feature type="region of interest" description="Disordered" evidence="11">
    <location>
        <begin position="1"/>
        <end position="34"/>
    </location>
</feature>
<dbReference type="Gene3D" id="6.10.280.220">
    <property type="match status" value="1"/>
</dbReference>
<evidence type="ECO:0000256" key="4">
    <source>
        <dbReference type="ARBA" id="ARBA00022787"/>
    </source>
</evidence>
<keyword evidence="6" id="KW-0496">Mitochondrion</keyword>
<feature type="coiled-coil region" evidence="10">
    <location>
        <begin position="231"/>
        <end position="261"/>
    </location>
</feature>
<dbReference type="GeneID" id="80903163"/>
<dbReference type="STRING" id="2020962.A0A2N1J8Z5"/>
<dbReference type="GO" id="GO:0005741">
    <property type="term" value="C:mitochondrial outer membrane"/>
    <property type="evidence" value="ECO:0007669"/>
    <property type="project" value="UniProtKB-SubCell"/>
</dbReference>
<dbReference type="PANTHER" id="PTHR19855:SF28">
    <property type="entry name" value="CCR4-ASSOCIATED FACTOR 4"/>
    <property type="match status" value="1"/>
</dbReference>
<proteinExistence type="inferred from homology"/>
<dbReference type="AlphaFoldDB" id="A0A2N1J8Z5"/>
<keyword evidence="2 9" id="KW-0853">WD repeat</keyword>
<feature type="compositionally biased region" description="Basic and acidic residues" evidence="11">
    <location>
        <begin position="1"/>
        <end position="10"/>
    </location>
</feature>
<dbReference type="RefSeq" id="XP_056064441.1">
    <property type="nucleotide sequence ID" value="XM_056208466.1"/>
</dbReference>
<keyword evidence="5 10" id="KW-0175">Coiled coil</keyword>
<evidence type="ECO:0000256" key="3">
    <source>
        <dbReference type="ARBA" id="ARBA00022737"/>
    </source>
</evidence>
<evidence type="ECO:0000256" key="2">
    <source>
        <dbReference type="ARBA" id="ARBA00022574"/>
    </source>
</evidence>
<evidence type="ECO:0000256" key="9">
    <source>
        <dbReference type="PROSITE-ProRule" id="PRU00221"/>
    </source>
</evidence>
<evidence type="ECO:0000313" key="13">
    <source>
        <dbReference type="Proteomes" id="UP000232875"/>
    </source>
</evidence>
<dbReference type="InterPro" id="IPR015943">
    <property type="entry name" value="WD40/YVTN_repeat-like_dom_sf"/>
</dbReference>
<organism evidence="12 13">
    <name type="scientific">Malassezia vespertilionis</name>
    <dbReference type="NCBI Taxonomy" id="2020962"/>
    <lineage>
        <taxon>Eukaryota</taxon>
        <taxon>Fungi</taxon>
        <taxon>Dikarya</taxon>
        <taxon>Basidiomycota</taxon>
        <taxon>Ustilaginomycotina</taxon>
        <taxon>Malasseziomycetes</taxon>
        <taxon>Malasseziales</taxon>
        <taxon>Malasseziaceae</taxon>
        <taxon>Malassezia</taxon>
    </lineage>
</organism>
<dbReference type="PANTHER" id="PTHR19855">
    <property type="entry name" value="WD40 REPEAT PROTEIN 12, 37"/>
    <property type="match status" value="1"/>
</dbReference>
<dbReference type="Pfam" id="PF00400">
    <property type="entry name" value="WD40"/>
    <property type="match status" value="5"/>
</dbReference>
<evidence type="ECO:0000256" key="10">
    <source>
        <dbReference type="SAM" id="Coils"/>
    </source>
</evidence>
<comment type="similarity">
    <text evidence="8">Belongs to the WD repeat MDV1/CAF4 family.</text>
</comment>
<dbReference type="SUPFAM" id="SSF50978">
    <property type="entry name" value="WD40 repeat-like"/>
    <property type="match status" value="1"/>
</dbReference>
<feature type="repeat" description="WD" evidence="9">
    <location>
        <begin position="428"/>
        <end position="467"/>
    </location>
</feature>
<dbReference type="OrthoDB" id="496at2759"/>
<feature type="repeat" description="WD" evidence="9">
    <location>
        <begin position="372"/>
        <end position="411"/>
    </location>
</feature>
<dbReference type="InterPro" id="IPR001680">
    <property type="entry name" value="WD40_rpt"/>
</dbReference>
<keyword evidence="3" id="KW-0677">Repeat</keyword>
<feature type="repeat" description="WD" evidence="9">
    <location>
        <begin position="330"/>
        <end position="371"/>
    </location>
</feature>
<sequence length="668" mass="73916">MVWHSHEGSPVKRNQRAAGTSGHGSPSARHGPESTRLLSEMAPHLMTPAMVNALTKVSLQTGQLSNTRDPFPLKRSTLLLTPRFSLENPARSLARISSSLLQFSGLSKDRAMNERASFTSMDIGVLEESQRILESADHDLDKSCDTAELDTADPDEVPVSLLRGFQATVPEAYAGKARRAKARASIVSSRMSRRTTEKTLLSLEELELQDAEVRQELQHIGIRRSLYSTEMVNVNAKISALENIRASLELKMLEVREEELELSDELHGLTELLELQRHRRAMPGGRGLDASTVLPQTTVTMRGTSRRKRGPVFLPSEHDELPPGVAFLTLREQAGPVTSLDFSEPYGTLVSASVNEQMCVWDLSTSDEVGRLRGHSDTVKCVQVEDELCVSGSLDHSLRLWDLRRVDAYEDALEDELEDALDPCVRVLEGHSKGVTALYFDDGCLVTGAADKTLRQWDLETGQCVLTMDILWAMSNAGASGLVDTRTKDPELAPHGLANAFFGPFSYPQPPYEDGSWEMYQDFVGGVQFWGYALASGSGDGGIRMWDLRTGQAHRTLLAHTAPITALQFDETYLVTGSLDKSVHVWDLRMGSIVDTLCYNYPVTALQFDSRKIMVAAGSHAVDVYNRISEKHSPLTVNGHTAPVERLRYMDRYAVTGGRDQCIKVWSM</sequence>
<dbReference type="PROSITE" id="PS50082">
    <property type="entry name" value="WD_REPEATS_2"/>
    <property type="match status" value="6"/>
</dbReference>